<feature type="region of interest" description="Disordered" evidence="1">
    <location>
        <begin position="35"/>
        <end position="152"/>
    </location>
</feature>
<keyword evidence="2" id="KW-1133">Transmembrane helix</keyword>
<comment type="caution">
    <text evidence="3">The sequence shown here is derived from an EMBL/GenBank/DDBJ whole genome shotgun (WGS) entry which is preliminary data.</text>
</comment>
<evidence type="ECO:0000256" key="2">
    <source>
        <dbReference type="SAM" id="Phobius"/>
    </source>
</evidence>
<feature type="compositionally biased region" description="Polar residues" evidence="1">
    <location>
        <begin position="112"/>
        <end position="127"/>
    </location>
</feature>
<dbReference type="AlphaFoldDB" id="A0ABD5W0S8"/>
<feature type="transmembrane region" description="Helical" evidence="2">
    <location>
        <begin position="7"/>
        <end position="25"/>
    </location>
</feature>
<sequence>MTDRRDFIGYIGTGAIGGIVGYYVGAQELLGIQSEEVVRSSSDDTPTEDTPTEDTPTEDTPTEDTPTEDTPTEDTPTEDTPTEDTPTEDTPTEDTPTEDTGEGGSGLVTSGFPRSQYDNQNTGSPSAINGPRGSPTRRWQFGTDGNNHTTPAIHDGVAYFGGEGVRTIRTNMFMP</sequence>
<proteinExistence type="predicted"/>
<keyword evidence="4" id="KW-1185">Reference proteome</keyword>
<feature type="compositionally biased region" description="Acidic residues" evidence="1">
    <location>
        <begin position="45"/>
        <end position="101"/>
    </location>
</feature>
<keyword evidence="2" id="KW-0472">Membrane</keyword>
<dbReference type="EMBL" id="JBHSZI010000001">
    <property type="protein sequence ID" value="MFC7058915.1"/>
    <property type="molecule type" value="Genomic_DNA"/>
</dbReference>
<reference evidence="3 4" key="1">
    <citation type="journal article" date="2019" name="Int. J. Syst. Evol. Microbiol.">
        <title>The Global Catalogue of Microorganisms (GCM) 10K type strain sequencing project: providing services to taxonomists for standard genome sequencing and annotation.</title>
        <authorList>
            <consortium name="The Broad Institute Genomics Platform"/>
            <consortium name="The Broad Institute Genome Sequencing Center for Infectious Disease"/>
            <person name="Wu L."/>
            <person name="Ma J."/>
        </authorList>
    </citation>
    <scope>NUCLEOTIDE SEQUENCE [LARGE SCALE GENOMIC DNA]</scope>
    <source>
        <strain evidence="3 4">JCM 30072</strain>
    </source>
</reference>
<organism evidence="3 4">
    <name type="scientific">Halovenus salina</name>
    <dbReference type="NCBI Taxonomy" id="1510225"/>
    <lineage>
        <taxon>Archaea</taxon>
        <taxon>Methanobacteriati</taxon>
        <taxon>Methanobacteriota</taxon>
        <taxon>Stenosarchaea group</taxon>
        <taxon>Halobacteria</taxon>
        <taxon>Halobacteriales</taxon>
        <taxon>Haloarculaceae</taxon>
        <taxon>Halovenus</taxon>
    </lineage>
</organism>
<evidence type="ECO:0000313" key="3">
    <source>
        <dbReference type="EMBL" id="MFC7058915.1"/>
    </source>
</evidence>
<name>A0ABD5W0S8_9EURY</name>
<keyword evidence="2" id="KW-0812">Transmembrane</keyword>
<dbReference type="Proteomes" id="UP001596445">
    <property type="component" value="Unassembled WGS sequence"/>
</dbReference>
<dbReference type="RefSeq" id="WP_382185865.1">
    <property type="nucleotide sequence ID" value="NZ_JBHSZI010000001.1"/>
</dbReference>
<accession>A0ABD5W0S8</accession>
<evidence type="ECO:0000313" key="4">
    <source>
        <dbReference type="Proteomes" id="UP001596445"/>
    </source>
</evidence>
<gene>
    <name evidence="3" type="ORF">ACFQQG_12970</name>
</gene>
<evidence type="ECO:0000256" key="1">
    <source>
        <dbReference type="SAM" id="MobiDB-lite"/>
    </source>
</evidence>
<protein>
    <submittedName>
        <fullName evidence="3">Uncharacterized protein</fullName>
    </submittedName>
</protein>